<dbReference type="Proteomes" id="UP000675882">
    <property type="component" value="Unassembled WGS sequence"/>
</dbReference>
<evidence type="ECO:0000256" key="1">
    <source>
        <dbReference type="SAM" id="MobiDB-lite"/>
    </source>
</evidence>
<name>A0A916BBY6_9PROT</name>
<evidence type="ECO:0000256" key="2">
    <source>
        <dbReference type="SAM" id="SignalP"/>
    </source>
</evidence>
<protein>
    <recommendedName>
        <fullName evidence="5">Secreted protein</fullName>
    </recommendedName>
</protein>
<feature type="region of interest" description="Disordered" evidence="1">
    <location>
        <begin position="53"/>
        <end position="79"/>
    </location>
</feature>
<feature type="chain" id="PRO_5037035459" description="Secreted protein" evidence="2">
    <location>
        <begin position="27"/>
        <end position="79"/>
    </location>
</feature>
<proteinExistence type="predicted"/>
<feature type="signal peptide" evidence="2">
    <location>
        <begin position="1"/>
        <end position="26"/>
    </location>
</feature>
<accession>A0A916BBY6</accession>
<comment type="caution">
    <text evidence="3">The sequence shown here is derived from an EMBL/GenBank/DDBJ whole genome shotgun (WGS) entry which is preliminary data.</text>
</comment>
<evidence type="ECO:0000313" key="4">
    <source>
        <dbReference type="Proteomes" id="UP000675882"/>
    </source>
</evidence>
<dbReference type="AlphaFoldDB" id="A0A916BBY6"/>
<evidence type="ECO:0008006" key="5">
    <source>
        <dbReference type="Google" id="ProtNLM"/>
    </source>
</evidence>
<evidence type="ECO:0000313" key="3">
    <source>
        <dbReference type="EMBL" id="CAE6701816.1"/>
    </source>
</evidence>
<keyword evidence="4" id="KW-1185">Reference proteome</keyword>
<reference evidence="3" key="1">
    <citation type="submission" date="2021-02" db="EMBL/GenBank/DDBJ databases">
        <authorList>
            <person name="Han P."/>
        </authorList>
    </citation>
    <scope>NUCLEOTIDE SEQUENCE</scope>
    <source>
        <strain evidence="3">Candidatus Nitrotoga sp. ZN8</strain>
    </source>
</reference>
<sequence length="79" mass="8887">MGKTVRIAAEVLLACGNALALGQVHAAMGAAHHVFAGRWRGFRFRRFFAEARDQQEDGQKQQDEGDYAIHSDRLHRNHS</sequence>
<keyword evidence="2" id="KW-0732">Signal</keyword>
<dbReference type="EMBL" id="CAJNBL010000007">
    <property type="protein sequence ID" value="CAE6701816.1"/>
    <property type="molecule type" value="Genomic_DNA"/>
</dbReference>
<gene>
    <name evidence="3" type="ORF">NTGZN8_150083</name>
</gene>
<organism evidence="3 4">
    <name type="scientific">Candidatus Nitrotoga fabula</name>
    <dbReference type="NCBI Taxonomy" id="2182327"/>
    <lineage>
        <taxon>Bacteria</taxon>
        <taxon>Pseudomonadati</taxon>
        <taxon>Pseudomonadota</taxon>
        <taxon>Betaproteobacteria</taxon>
        <taxon>Nitrosomonadales</taxon>
        <taxon>Gallionellaceae</taxon>
        <taxon>Candidatus Nitrotoga</taxon>
    </lineage>
</organism>